<dbReference type="AlphaFoldDB" id="A0A6A6ZLK4"/>
<sequence>MSDLPPTTTIPTTNNFQFDPHPPFIPPSFLYLALGEIPFPPPHFHGVQLRSPSALLQRRRVERRRRPFIQPSLDTESTPMAMSAPAPHSPPVLEPKCEWMRMGFQHPHAHFSHPMSKRHKSTYTHTSMRFPRVQVRGEHRTLAEERQEEPNVLEELEWRRSGKSEERVPEIGGKSRMGVMKKRSLEVPVRAACEMLDRLVEEERDKELERENSAKRLGVTKRGDSEE</sequence>
<gene>
    <name evidence="2" type="ORF">CC86DRAFT_410731</name>
</gene>
<proteinExistence type="predicted"/>
<accession>A0A6A6ZLK4</accession>
<keyword evidence="3" id="KW-1185">Reference proteome</keyword>
<organism evidence="2 3">
    <name type="scientific">Ophiobolus disseminans</name>
    <dbReference type="NCBI Taxonomy" id="1469910"/>
    <lineage>
        <taxon>Eukaryota</taxon>
        <taxon>Fungi</taxon>
        <taxon>Dikarya</taxon>
        <taxon>Ascomycota</taxon>
        <taxon>Pezizomycotina</taxon>
        <taxon>Dothideomycetes</taxon>
        <taxon>Pleosporomycetidae</taxon>
        <taxon>Pleosporales</taxon>
        <taxon>Pleosporineae</taxon>
        <taxon>Phaeosphaeriaceae</taxon>
        <taxon>Ophiobolus</taxon>
    </lineage>
</organism>
<feature type="region of interest" description="Disordered" evidence="1">
    <location>
        <begin position="68"/>
        <end position="89"/>
    </location>
</feature>
<evidence type="ECO:0000313" key="3">
    <source>
        <dbReference type="Proteomes" id="UP000799424"/>
    </source>
</evidence>
<evidence type="ECO:0000256" key="1">
    <source>
        <dbReference type="SAM" id="MobiDB-lite"/>
    </source>
</evidence>
<name>A0A6A6ZLK4_9PLEO</name>
<dbReference type="Proteomes" id="UP000799424">
    <property type="component" value="Unassembled WGS sequence"/>
</dbReference>
<feature type="region of interest" description="Disordered" evidence="1">
    <location>
        <begin position="203"/>
        <end position="227"/>
    </location>
</feature>
<protein>
    <submittedName>
        <fullName evidence="2">Uncharacterized protein</fullName>
    </submittedName>
</protein>
<reference evidence="2" key="1">
    <citation type="journal article" date="2020" name="Stud. Mycol.">
        <title>101 Dothideomycetes genomes: a test case for predicting lifestyles and emergence of pathogens.</title>
        <authorList>
            <person name="Haridas S."/>
            <person name="Albert R."/>
            <person name="Binder M."/>
            <person name="Bloem J."/>
            <person name="Labutti K."/>
            <person name="Salamov A."/>
            <person name="Andreopoulos B."/>
            <person name="Baker S."/>
            <person name="Barry K."/>
            <person name="Bills G."/>
            <person name="Bluhm B."/>
            <person name="Cannon C."/>
            <person name="Castanera R."/>
            <person name="Culley D."/>
            <person name="Daum C."/>
            <person name="Ezra D."/>
            <person name="Gonzalez J."/>
            <person name="Henrissat B."/>
            <person name="Kuo A."/>
            <person name="Liang C."/>
            <person name="Lipzen A."/>
            <person name="Lutzoni F."/>
            <person name="Magnuson J."/>
            <person name="Mondo S."/>
            <person name="Nolan M."/>
            <person name="Ohm R."/>
            <person name="Pangilinan J."/>
            <person name="Park H.-J."/>
            <person name="Ramirez L."/>
            <person name="Alfaro M."/>
            <person name="Sun H."/>
            <person name="Tritt A."/>
            <person name="Yoshinaga Y."/>
            <person name="Zwiers L.-H."/>
            <person name="Turgeon B."/>
            <person name="Goodwin S."/>
            <person name="Spatafora J."/>
            <person name="Crous P."/>
            <person name="Grigoriev I."/>
        </authorList>
    </citation>
    <scope>NUCLEOTIDE SEQUENCE</scope>
    <source>
        <strain evidence="2">CBS 113818</strain>
    </source>
</reference>
<evidence type="ECO:0000313" key="2">
    <source>
        <dbReference type="EMBL" id="KAF2821643.1"/>
    </source>
</evidence>
<feature type="compositionally biased region" description="Basic and acidic residues" evidence="1">
    <location>
        <begin position="203"/>
        <end position="214"/>
    </location>
</feature>
<dbReference type="EMBL" id="MU006236">
    <property type="protein sequence ID" value="KAF2821643.1"/>
    <property type="molecule type" value="Genomic_DNA"/>
</dbReference>